<dbReference type="EMBL" id="CACVBM020001098">
    <property type="protein sequence ID" value="CAA7030887.1"/>
    <property type="molecule type" value="Genomic_DNA"/>
</dbReference>
<keyword evidence="1" id="KW-0479">Metal-binding</keyword>
<evidence type="ECO:0000256" key="1">
    <source>
        <dbReference type="ARBA" id="ARBA00022723"/>
    </source>
</evidence>
<dbReference type="PANTHER" id="PTHR33304:SF36">
    <property type="entry name" value="GB|AAF26970.1-RELATED"/>
    <property type="match status" value="1"/>
</dbReference>
<feature type="compositionally biased region" description="Basic and acidic residues" evidence="6">
    <location>
        <begin position="1"/>
        <end position="11"/>
    </location>
</feature>
<dbReference type="OrthoDB" id="651601at2759"/>
<feature type="compositionally biased region" description="Low complexity" evidence="6">
    <location>
        <begin position="13"/>
        <end position="25"/>
    </location>
</feature>
<evidence type="ECO:0000313" key="8">
    <source>
        <dbReference type="Proteomes" id="UP000467841"/>
    </source>
</evidence>
<evidence type="ECO:0000313" key="7">
    <source>
        <dbReference type="EMBL" id="CAA7030887.1"/>
    </source>
</evidence>
<keyword evidence="2" id="KW-0863">Zinc-finger</keyword>
<reference evidence="7" key="1">
    <citation type="submission" date="2020-01" db="EMBL/GenBank/DDBJ databases">
        <authorList>
            <person name="Mishra B."/>
        </authorList>
    </citation>
    <scope>NUCLEOTIDE SEQUENCE [LARGE SCALE GENOMIC DNA]</scope>
</reference>
<sequence length="206" mass="22594">MKRRNGNKDRYQSSSLSSAKGSQESKPCEICGSVGIEDLIMICFKCRETREHTYCARVLLPSVPPIWLCEVCRSSSRRSIKYGAAVVDLMDLETTHCASEPKNSTNSGEKDHVTAKLRAHNMEEAGVSLPVILQTSTSDSGNEISGNVICPPSQPHTSPVAKKASSVLNDTSQDKEQHQLSQAVPKKPRTFRLIGKHQQTLISSLD</sequence>
<evidence type="ECO:0008006" key="9">
    <source>
        <dbReference type="Google" id="ProtNLM"/>
    </source>
</evidence>
<feature type="region of interest" description="Disordered" evidence="6">
    <location>
        <begin position="1"/>
        <end position="27"/>
    </location>
</feature>
<dbReference type="SUPFAM" id="SSF57903">
    <property type="entry name" value="FYVE/PHD zinc finger"/>
    <property type="match status" value="1"/>
</dbReference>
<keyword evidence="4" id="KW-0805">Transcription regulation</keyword>
<evidence type="ECO:0000256" key="3">
    <source>
        <dbReference type="ARBA" id="ARBA00022833"/>
    </source>
</evidence>
<evidence type="ECO:0000256" key="2">
    <source>
        <dbReference type="ARBA" id="ARBA00022771"/>
    </source>
</evidence>
<evidence type="ECO:0000256" key="4">
    <source>
        <dbReference type="ARBA" id="ARBA00023015"/>
    </source>
</evidence>
<comment type="caution">
    <text evidence="7">The sequence shown here is derived from an EMBL/GenBank/DDBJ whole genome shotgun (WGS) entry which is preliminary data.</text>
</comment>
<proteinExistence type="predicted"/>
<protein>
    <recommendedName>
        <fullName evidence="9">Zinc finger PHD-type domain-containing protein</fullName>
    </recommendedName>
</protein>
<keyword evidence="5" id="KW-0804">Transcription</keyword>
<gene>
    <name evidence="7" type="ORF">MERR_LOCUS18122</name>
</gene>
<feature type="region of interest" description="Disordered" evidence="6">
    <location>
        <begin position="149"/>
        <end position="185"/>
    </location>
</feature>
<dbReference type="InterPro" id="IPR011011">
    <property type="entry name" value="Znf_FYVE_PHD"/>
</dbReference>
<dbReference type="Gene3D" id="3.30.40.10">
    <property type="entry name" value="Zinc/RING finger domain, C3HC4 (zinc finger)"/>
    <property type="match status" value="1"/>
</dbReference>
<organism evidence="7 8">
    <name type="scientific">Microthlaspi erraticum</name>
    <dbReference type="NCBI Taxonomy" id="1685480"/>
    <lineage>
        <taxon>Eukaryota</taxon>
        <taxon>Viridiplantae</taxon>
        <taxon>Streptophyta</taxon>
        <taxon>Embryophyta</taxon>
        <taxon>Tracheophyta</taxon>
        <taxon>Spermatophyta</taxon>
        <taxon>Magnoliopsida</taxon>
        <taxon>eudicotyledons</taxon>
        <taxon>Gunneridae</taxon>
        <taxon>Pentapetalae</taxon>
        <taxon>rosids</taxon>
        <taxon>malvids</taxon>
        <taxon>Brassicales</taxon>
        <taxon>Brassicaceae</taxon>
        <taxon>Coluteocarpeae</taxon>
        <taxon>Microthlaspi</taxon>
    </lineage>
</organism>
<dbReference type="GO" id="GO:0034244">
    <property type="term" value="P:negative regulation of transcription elongation by RNA polymerase II"/>
    <property type="evidence" value="ECO:0007669"/>
    <property type="project" value="InterPro"/>
</dbReference>
<evidence type="ECO:0000256" key="5">
    <source>
        <dbReference type="ARBA" id="ARBA00023163"/>
    </source>
</evidence>
<name>A0A6D2IZY6_9BRAS</name>
<evidence type="ECO:0000256" key="6">
    <source>
        <dbReference type="SAM" id="MobiDB-lite"/>
    </source>
</evidence>
<keyword evidence="3" id="KW-0862">Zinc</keyword>
<dbReference type="GO" id="GO:0008270">
    <property type="term" value="F:zinc ion binding"/>
    <property type="evidence" value="ECO:0007669"/>
    <property type="project" value="UniProtKB-KW"/>
</dbReference>
<dbReference type="InterPro" id="IPR049914">
    <property type="entry name" value="PHD1-3/5-6"/>
</dbReference>
<dbReference type="AlphaFoldDB" id="A0A6D2IZY6"/>
<keyword evidence="8" id="KW-1185">Reference proteome</keyword>
<dbReference type="GO" id="GO:0140566">
    <property type="term" value="F:histone reader activity"/>
    <property type="evidence" value="ECO:0007669"/>
    <property type="project" value="InterPro"/>
</dbReference>
<dbReference type="Proteomes" id="UP000467841">
    <property type="component" value="Unassembled WGS sequence"/>
</dbReference>
<dbReference type="PANTHER" id="PTHR33304">
    <property type="match status" value="1"/>
</dbReference>
<accession>A0A6D2IZY6</accession>
<dbReference type="InterPro" id="IPR013083">
    <property type="entry name" value="Znf_RING/FYVE/PHD"/>
</dbReference>